<dbReference type="OrthoDB" id="7981249at2"/>
<proteinExistence type="predicted"/>
<dbReference type="AlphaFoldDB" id="A0A4R1KB40"/>
<gene>
    <name evidence="1" type="ORF">C8D98_0174</name>
</gene>
<sequence length="703" mass="80790">MKFRFAAYDEQADYSKRNIISFIHIGKTAGMTVTAAISACMPESVVSYPFTGWHHWVTDKKSRLIKEVDNIYISGHFSIGAYTLFGTDRTVRNYTFLRNPYSLVMSFDKFFKEQQYARSQDQVEIYAVESYVKALGGGCFDTALKTLSETVTITGITEIMGKSFELIAYNLNANQVSYGRHNYIEKNDNADIPDKYKKYAEKHMAEDIALYRLSCEKLDKMHNDIFNVKRYAIPAVNFSSDNVSSMPHLKMSAKLTEYKNDSEHLESLINYYEQDSSDPVRAQQIGHFYADRANAAEAEKWYRTATANSAIYIIGLLNMLAQHDREQQLKYLSDIINKLSSIKTPEGHFTYLSDFKKQIEKMLPEDFSRSDKLYFADLWETMHENEKADFFTQVILKVSSGKIHIKKGIEELFPFCLSRRFSDDNLYWAGFFLHFLLLSRNRSLYDKFIPTVQSRIEETVDRFLNEKACREKINGENIYNFALTAGFPAPVYKISKYLSETQPEEIHKIRLLSSMLSLGMFREILDFDESTLQEADIIKLARPIRYIASGMLGIDCKMPSDSAELRRQMILQPVQPDFSDKPVNLVVCCGDPAYGKIVKGFRIGKGSNMVSFLPAISAGKHFMCVHNLTGISEELAAEYIDGNMDTVIAADLRDIRILSRIYHLIESKVNKKVYIRFFSYDGRMESVNAVLNRDILDRLTEIK</sequence>
<accession>A0A4R1KB40</accession>
<dbReference type="EMBL" id="SMGG01000003">
    <property type="protein sequence ID" value="TCK61672.1"/>
    <property type="molecule type" value="Genomic_DNA"/>
</dbReference>
<evidence type="ECO:0000313" key="2">
    <source>
        <dbReference type="Proteomes" id="UP000294614"/>
    </source>
</evidence>
<dbReference type="InterPro" id="IPR027417">
    <property type="entry name" value="P-loop_NTPase"/>
</dbReference>
<dbReference type="RefSeq" id="WP_132871150.1">
    <property type="nucleotide sequence ID" value="NZ_SMGG01000003.1"/>
</dbReference>
<name>A0A4R1KB40_9BACT</name>
<organism evidence="1 2">
    <name type="scientific">Seleniivibrio woodruffii</name>
    <dbReference type="NCBI Taxonomy" id="1078050"/>
    <lineage>
        <taxon>Bacteria</taxon>
        <taxon>Pseudomonadati</taxon>
        <taxon>Deferribacterota</taxon>
        <taxon>Deferribacteres</taxon>
        <taxon>Deferribacterales</taxon>
        <taxon>Geovibrionaceae</taxon>
        <taxon>Seleniivibrio</taxon>
    </lineage>
</organism>
<dbReference type="Gene3D" id="3.40.50.300">
    <property type="entry name" value="P-loop containing nucleotide triphosphate hydrolases"/>
    <property type="match status" value="1"/>
</dbReference>
<reference evidence="1 2" key="1">
    <citation type="submission" date="2019-03" db="EMBL/GenBank/DDBJ databases">
        <title>Genomic Encyclopedia of Type Strains, Phase IV (KMG-IV): sequencing the most valuable type-strain genomes for metagenomic binning, comparative biology and taxonomic classification.</title>
        <authorList>
            <person name="Goeker M."/>
        </authorList>
    </citation>
    <scope>NUCLEOTIDE SEQUENCE [LARGE SCALE GENOMIC DNA]</scope>
    <source>
        <strain evidence="1 2">DSM 24984</strain>
    </source>
</reference>
<comment type="caution">
    <text evidence="1">The sequence shown here is derived from an EMBL/GenBank/DDBJ whole genome shotgun (WGS) entry which is preliminary data.</text>
</comment>
<keyword evidence="2" id="KW-1185">Reference proteome</keyword>
<protein>
    <submittedName>
        <fullName evidence="1">Uncharacterized protein</fullName>
    </submittedName>
</protein>
<dbReference type="Proteomes" id="UP000294614">
    <property type="component" value="Unassembled WGS sequence"/>
</dbReference>
<evidence type="ECO:0000313" key="1">
    <source>
        <dbReference type="EMBL" id="TCK61672.1"/>
    </source>
</evidence>